<evidence type="ECO:0000313" key="1">
    <source>
        <dbReference type="EMBL" id="KTB42631.1"/>
    </source>
</evidence>
<proteinExistence type="predicted"/>
<comment type="caution">
    <text evidence="1">The sequence shown here is derived from an EMBL/GenBank/DDBJ whole genome shotgun (WGS) entry which is preliminary data.</text>
</comment>
<evidence type="ECO:0000313" key="2">
    <source>
        <dbReference type="Proteomes" id="UP000054988"/>
    </source>
</evidence>
<protein>
    <submittedName>
        <fullName evidence="1">Uncharacterized protein</fullName>
    </submittedName>
</protein>
<dbReference type="AlphaFoldDB" id="A0A0W0G272"/>
<gene>
    <name evidence="1" type="ORF">WG66_4792</name>
</gene>
<name>A0A0W0G272_MONRR</name>
<sequence length="23" mass="2748">MFCNNSQEDKYYTDARQLPSYSS</sequence>
<reference evidence="1 2" key="1">
    <citation type="submission" date="2015-12" db="EMBL/GenBank/DDBJ databases">
        <title>Draft genome sequence of Moniliophthora roreri, the causal agent of frosty pod rot of cacao.</title>
        <authorList>
            <person name="Aime M.C."/>
            <person name="Diaz-Valderrama J.R."/>
            <person name="Kijpornyongpan T."/>
            <person name="Phillips-Mora W."/>
        </authorList>
    </citation>
    <scope>NUCLEOTIDE SEQUENCE [LARGE SCALE GENOMIC DNA]</scope>
    <source>
        <strain evidence="1 2">MCA 2952</strain>
    </source>
</reference>
<accession>A0A0W0G272</accession>
<dbReference type="Proteomes" id="UP000054988">
    <property type="component" value="Unassembled WGS sequence"/>
</dbReference>
<organism evidence="1 2">
    <name type="scientific">Moniliophthora roreri</name>
    <name type="common">Frosty pod rot fungus</name>
    <name type="synonym">Monilia roreri</name>
    <dbReference type="NCBI Taxonomy" id="221103"/>
    <lineage>
        <taxon>Eukaryota</taxon>
        <taxon>Fungi</taxon>
        <taxon>Dikarya</taxon>
        <taxon>Basidiomycota</taxon>
        <taxon>Agaricomycotina</taxon>
        <taxon>Agaricomycetes</taxon>
        <taxon>Agaricomycetidae</taxon>
        <taxon>Agaricales</taxon>
        <taxon>Marasmiineae</taxon>
        <taxon>Marasmiaceae</taxon>
        <taxon>Moniliophthora</taxon>
    </lineage>
</organism>
<dbReference type="EMBL" id="LATX01001311">
    <property type="protein sequence ID" value="KTB42631.1"/>
    <property type="molecule type" value="Genomic_DNA"/>
</dbReference>